<name>A0A212KM80_9PROT</name>
<feature type="domain" description="ABC transporter" evidence="7">
    <location>
        <begin position="6"/>
        <end position="224"/>
    </location>
</feature>
<dbReference type="Pfam" id="PF00005">
    <property type="entry name" value="ABC_tran"/>
    <property type="match status" value="1"/>
</dbReference>
<evidence type="ECO:0000259" key="7">
    <source>
        <dbReference type="PROSITE" id="PS50893"/>
    </source>
</evidence>
<reference evidence="8" key="1">
    <citation type="submission" date="2016-04" db="EMBL/GenBank/DDBJ databases">
        <authorList>
            <person name="Evans L.H."/>
            <person name="Alamgir A."/>
            <person name="Owens N."/>
            <person name="Weber N.D."/>
            <person name="Virtaneva K."/>
            <person name="Barbian K."/>
            <person name="Babar A."/>
            <person name="Rosenke K."/>
        </authorList>
    </citation>
    <scope>NUCLEOTIDE SEQUENCE</scope>
    <source>
        <strain evidence="8">86</strain>
    </source>
</reference>
<dbReference type="SUPFAM" id="SSF52540">
    <property type="entry name" value="P-loop containing nucleoside triphosphate hydrolases"/>
    <property type="match status" value="1"/>
</dbReference>
<protein>
    <recommendedName>
        <fullName evidence="7">ABC transporter domain-containing protein</fullName>
    </recommendedName>
</protein>
<evidence type="ECO:0000256" key="4">
    <source>
        <dbReference type="ARBA" id="ARBA00022840"/>
    </source>
</evidence>
<dbReference type="PANTHER" id="PTHR42734:SF5">
    <property type="entry name" value="IRON TRANSPORT SYSTEM ATP-BINDING PROTEIN HI_0361-RELATED"/>
    <property type="match status" value="1"/>
</dbReference>
<dbReference type="InterPro" id="IPR017871">
    <property type="entry name" value="ABC_transporter-like_CS"/>
</dbReference>
<keyword evidence="6" id="KW-0406">Ion transport</keyword>
<comment type="similarity">
    <text evidence="1">Belongs to the ABC transporter superfamily.</text>
</comment>
<dbReference type="EMBL" id="FLUO01000003">
    <property type="protein sequence ID" value="SBW12750.1"/>
    <property type="molecule type" value="Genomic_DNA"/>
</dbReference>
<dbReference type="GO" id="GO:0016887">
    <property type="term" value="F:ATP hydrolysis activity"/>
    <property type="evidence" value="ECO:0007669"/>
    <property type="project" value="InterPro"/>
</dbReference>
<dbReference type="InterPro" id="IPR003593">
    <property type="entry name" value="AAA+_ATPase"/>
</dbReference>
<proteinExistence type="inferred from homology"/>
<gene>
    <name evidence="8" type="ORF">KL86APRO_30241</name>
</gene>
<keyword evidence="3" id="KW-0547">Nucleotide-binding</keyword>
<dbReference type="InterPro" id="IPR003439">
    <property type="entry name" value="ABC_transporter-like_ATP-bd"/>
</dbReference>
<evidence type="ECO:0000256" key="1">
    <source>
        <dbReference type="ARBA" id="ARBA00005417"/>
    </source>
</evidence>
<dbReference type="PROSITE" id="PS50893">
    <property type="entry name" value="ABC_TRANSPORTER_2"/>
    <property type="match status" value="1"/>
</dbReference>
<evidence type="ECO:0000256" key="2">
    <source>
        <dbReference type="ARBA" id="ARBA00022448"/>
    </source>
</evidence>
<organism evidence="8">
    <name type="scientific">uncultured Alphaproteobacteria bacterium</name>
    <dbReference type="NCBI Taxonomy" id="91750"/>
    <lineage>
        <taxon>Bacteria</taxon>
        <taxon>Pseudomonadati</taxon>
        <taxon>Pseudomonadota</taxon>
        <taxon>Alphaproteobacteria</taxon>
        <taxon>environmental samples</taxon>
    </lineage>
</organism>
<accession>A0A212KM80</accession>
<evidence type="ECO:0000256" key="5">
    <source>
        <dbReference type="ARBA" id="ARBA00022906"/>
    </source>
</evidence>
<dbReference type="PANTHER" id="PTHR42734">
    <property type="entry name" value="METAL TRANSPORT SYSTEM ATP-BINDING PROTEIN TM_0124-RELATED"/>
    <property type="match status" value="1"/>
</dbReference>
<keyword evidence="5" id="KW-0862">Zinc</keyword>
<keyword evidence="5" id="KW-0864">Zinc transport</keyword>
<dbReference type="InterPro" id="IPR027417">
    <property type="entry name" value="P-loop_NTPase"/>
</dbReference>
<evidence type="ECO:0000256" key="3">
    <source>
        <dbReference type="ARBA" id="ARBA00022741"/>
    </source>
</evidence>
<sequence length="224" mass="23352">MSEPVIELEAVAVRYGRALALERATGGFASGSLTALVGANGAGKSTLLKVVAGVLAPSAGRVVRRVSDREIAYLPQSAEIDRDFPITAGDFVLAGGWRRVGAFGGIPADLRRAAEAALAAVGMADLAQRGIGALSGGQFQRLLFARLILQDARVILLDEPFAALDAATVADLVDLIRAWHAAGRTVVAALHELDLVREVFPETLKLARAPLAWGPTAEVLRGAA</sequence>
<keyword evidence="4" id="KW-0067">ATP-binding</keyword>
<dbReference type="InterPro" id="IPR050153">
    <property type="entry name" value="Metal_Ion_Import_ABC"/>
</dbReference>
<dbReference type="AlphaFoldDB" id="A0A212KM80"/>
<dbReference type="GO" id="GO:0006829">
    <property type="term" value="P:zinc ion transport"/>
    <property type="evidence" value="ECO:0007669"/>
    <property type="project" value="UniProtKB-KW"/>
</dbReference>
<dbReference type="PROSITE" id="PS00211">
    <property type="entry name" value="ABC_TRANSPORTER_1"/>
    <property type="match status" value="1"/>
</dbReference>
<dbReference type="Gene3D" id="3.40.50.300">
    <property type="entry name" value="P-loop containing nucleotide triphosphate hydrolases"/>
    <property type="match status" value="1"/>
</dbReference>
<evidence type="ECO:0000256" key="6">
    <source>
        <dbReference type="ARBA" id="ARBA00023065"/>
    </source>
</evidence>
<dbReference type="GO" id="GO:0005524">
    <property type="term" value="F:ATP binding"/>
    <property type="evidence" value="ECO:0007669"/>
    <property type="project" value="UniProtKB-KW"/>
</dbReference>
<keyword evidence="2" id="KW-0813">Transport</keyword>
<evidence type="ECO:0000313" key="8">
    <source>
        <dbReference type="EMBL" id="SBW12750.1"/>
    </source>
</evidence>
<dbReference type="SMART" id="SM00382">
    <property type="entry name" value="AAA"/>
    <property type="match status" value="1"/>
</dbReference>